<dbReference type="AlphaFoldDB" id="A0A9C7GCM1"/>
<organism evidence="2 3">
    <name type="scientific">Pseudoneobacillus rhizosphaerae</name>
    <dbReference type="NCBI Taxonomy" id="2880968"/>
    <lineage>
        <taxon>Bacteria</taxon>
        <taxon>Bacillati</taxon>
        <taxon>Bacillota</taxon>
        <taxon>Bacilli</taxon>
        <taxon>Bacillales</taxon>
        <taxon>Bacillaceae</taxon>
        <taxon>Pseudoneobacillus</taxon>
    </lineage>
</organism>
<feature type="domain" description="NERD" evidence="1">
    <location>
        <begin position="41"/>
        <end position="155"/>
    </location>
</feature>
<dbReference type="Pfam" id="PF08378">
    <property type="entry name" value="NERD"/>
    <property type="match status" value="1"/>
</dbReference>
<comment type="caution">
    <text evidence="2">The sequence shown here is derived from an EMBL/GenBank/DDBJ whole genome shotgun (WGS) entry which is preliminary data.</text>
</comment>
<dbReference type="PROSITE" id="PS50965">
    <property type="entry name" value="NERD"/>
    <property type="match status" value="1"/>
</dbReference>
<protein>
    <recommendedName>
        <fullName evidence="1">NERD domain-containing protein</fullName>
    </recommendedName>
</protein>
<gene>
    <name evidence="2" type="ORF">NEOCIP111885_03473</name>
</gene>
<accession>A0A9C7GCM1</accession>
<evidence type="ECO:0000313" key="2">
    <source>
        <dbReference type="EMBL" id="CAG9609730.1"/>
    </source>
</evidence>
<evidence type="ECO:0000259" key="1">
    <source>
        <dbReference type="PROSITE" id="PS50965"/>
    </source>
</evidence>
<dbReference type="Proteomes" id="UP000789845">
    <property type="component" value="Unassembled WGS sequence"/>
</dbReference>
<proteinExistence type="predicted"/>
<name>A0A9C7GCM1_9BACI</name>
<keyword evidence="3" id="KW-1185">Reference proteome</keyword>
<sequence length="327" mass="38410">MIILPREIPRILLKIEALMGRLPENHPKLENLTRDYGRIKAGYQGEKSLEYYFSLMNQEKYDFYHGLRLQNSNSDSFFQIDTLIVSDAFVPLVEIKNLSGTVVYDKNTNQFTQNSKPIINPISQVKLQKLQLIDWFQKHKFQPFPVDYLIAMANPSTKIEAPNGNPEQFWKMCYGHDFIDKIQLYEKTHKMQNIPIKERKRLRKLLLKYHTPLEVDVLKKYTISKQDIITGVRCPLCHSIPMMHSYGSWECLFCHHKSKDAHKNAVNDHFFIFGPTITNKEFRELTHIESPQSANRLLTTMNLQHTGSNKGRIYYATWYLPSNNKKE</sequence>
<dbReference type="EMBL" id="CAKJTG010000023">
    <property type="protein sequence ID" value="CAG9609730.1"/>
    <property type="molecule type" value="Genomic_DNA"/>
</dbReference>
<dbReference type="InterPro" id="IPR011528">
    <property type="entry name" value="NERD"/>
</dbReference>
<reference evidence="2" key="1">
    <citation type="submission" date="2021-10" db="EMBL/GenBank/DDBJ databases">
        <authorList>
            <person name="Criscuolo A."/>
        </authorList>
    </citation>
    <scope>NUCLEOTIDE SEQUENCE</scope>
    <source>
        <strain evidence="2">CIP111885</strain>
    </source>
</reference>
<evidence type="ECO:0000313" key="3">
    <source>
        <dbReference type="Proteomes" id="UP000789845"/>
    </source>
</evidence>